<keyword evidence="3" id="KW-0999">Mitochondrion inner membrane</keyword>
<comment type="similarity">
    <text evidence="2">Belongs to the COA8 family.</text>
</comment>
<reference evidence="8" key="1">
    <citation type="submission" date="2023-09" db="UniProtKB">
        <authorList>
            <consortium name="Ensembl"/>
        </authorList>
    </citation>
    <scope>IDENTIFICATION</scope>
</reference>
<dbReference type="PANTHER" id="PTHR31107:SF2">
    <property type="entry name" value="CYTOCHROME C OXIDASE ASSEMBLY FACTOR 8"/>
    <property type="match status" value="1"/>
</dbReference>
<evidence type="ECO:0000313" key="8">
    <source>
        <dbReference type="Ensembl" id="ENSPNYP00000022480.1"/>
    </source>
</evidence>
<evidence type="ECO:0000256" key="1">
    <source>
        <dbReference type="ARBA" id="ARBA00004443"/>
    </source>
</evidence>
<dbReference type="Ensembl" id="ENSPNYT00000023030.1">
    <property type="protein sequence ID" value="ENSPNYP00000022480.1"/>
    <property type="gene ID" value="ENSPNYG00000016964.1"/>
</dbReference>
<evidence type="ECO:0000313" key="10">
    <source>
        <dbReference type="RefSeq" id="XP_013765159.1"/>
    </source>
</evidence>
<evidence type="ECO:0000256" key="6">
    <source>
        <dbReference type="ARBA" id="ARBA00023136"/>
    </source>
</evidence>
<dbReference type="RefSeq" id="XP_013765159.1">
    <property type="nucleotide sequence ID" value="XM_013909705.1"/>
</dbReference>
<feature type="region of interest" description="Disordered" evidence="7">
    <location>
        <begin position="26"/>
        <end position="62"/>
    </location>
</feature>
<organism evidence="8">
    <name type="scientific">Pundamilia nyererei</name>
    <dbReference type="NCBI Taxonomy" id="303518"/>
    <lineage>
        <taxon>Eukaryota</taxon>
        <taxon>Metazoa</taxon>
        <taxon>Chordata</taxon>
        <taxon>Craniata</taxon>
        <taxon>Vertebrata</taxon>
        <taxon>Euteleostomi</taxon>
        <taxon>Actinopterygii</taxon>
        <taxon>Neopterygii</taxon>
        <taxon>Teleostei</taxon>
        <taxon>Neoteleostei</taxon>
        <taxon>Acanthomorphata</taxon>
        <taxon>Ovalentaria</taxon>
        <taxon>Cichlomorphae</taxon>
        <taxon>Cichliformes</taxon>
        <taxon>Cichlidae</taxon>
        <taxon>African cichlids</taxon>
        <taxon>Pseudocrenilabrinae</taxon>
        <taxon>Haplochromini</taxon>
        <taxon>Pundamilia</taxon>
    </lineage>
</organism>
<dbReference type="GO" id="GO:0097193">
    <property type="term" value="P:intrinsic apoptotic signaling pathway"/>
    <property type="evidence" value="ECO:0007669"/>
    <property type="project" value="InterPro"/>
</dbReference>
<dbReference type="InterPro" id="IPR018796">
    <property type="entry name" value="COA8"/>
</dbReference>
<keyword evidence="6" id="KW-0472">Membrane</keyword>
<keyword evidence="4" id="KW-0809">Transit peptide</keyword>
<dbReference type="OrthoDB" id="6246201at2759"/>
<dbReference type="AlphaFoldDB" id="A0A3B4GHS3"/>
<dbReference type="GeneID" id="102192190"/>
<protein>
    <submittedName>
        <fullName evidence="8">Apoptogenic 1, mitochondrial</fullName>
    </submittedName>
    <submittedName>
        <fullName evidence="10">Apoptogenic protein 1, mitochondrial isoform X1</fullName>
    </submittedName>
</protein>
<reference evidence="10" key="2">
    <citation type="submission" date="2025-04" db="UniProtKB">
        <authorList>
            <consortium name="RefSeq"/>
        </authorList>
    </citation>
    <scope>IDENTIFICATION</scope>
</reference>
<dbReference type="CTD" id="84334"/>
<evidence type="ECO:0000256" key="5">
    <source>
        <dbReference type="ARBA" id="ARBA00023128"/>
    </source>
</evidence>
<evidence type="ECO:0000256" key="3">
    <source>
        <dbReference type="ARBA" id="ARBA00022792"/>
    </source>
</evidence>
<dbReference type="PANTHER" id="PTHR31107">
    <property type="entry name" value="APOPTOGENIC PROTEIN 1, MITOCHONDRIAL"/>
    <property type="match status" value="1"/>
</dbReference>
<keyword evidence="9" id="KW-1185">Reference proteome</keyword>
<evidence type="ECO:0000256" key="2">
    <source>
        <dbReference type="ARBA" id="ARBA00005453"/>
    </source>
</evidence>
<evidence type="ECO:0000256" key="4">
    <source>
        <dbReference type="ARBA" id="ARBA00022946"/>
    </source>
</evidence>
<comment type="subcellular location">
    <subcellularLocation>
        <location evidence="1">Mitochondrion inner membrane</location>
        <topology evidence="1">Peripheral membrane protein</topology>
        <orientation evidence="1">Matrix side</orientation>
    </subcellularLocation>
</comment>
<evidence type="ECO:0000256" key="7">
    <source>
        <dbReference type="SAM" id="MobiDB-lite"/>
    </source>
</evidence>
<dbReference type="Pfam" id="PF10231">
    <property type="entry name" value="COA8"/>
    <property type="match status" value="1"/>
</dbReference>
<sequence length="202" mass="23569">MASRTAAAARRSTWRSFCPSSLRLSAGSSRLCSSKQATQKDKPVNRSTYRPEPSSTHDWVGPPNSLSNIRPIIYHIPENETELEKRLRNLRQDTEDWNHNFWAKQNITFSKEKEAFIISQLKAKGLTLRDQDGRRRSLNSEEMATFYKSFLDKNRVRHANYNKEWYRRNFTITLLLARVTLNSMWRTVTERQSSKNNGTPTS</sequence>
<dbReference type="GeneTree" id="ENSGT00390000008212"/>
<gene>
    <name evidence="10" type="primary">apopt1</name>
</gene>
<accession>A0A3B4GHS3</accession>
<dbReference type="Proteomes" id="UP000695023">
    <property type="component" value="Unplaced"/>
</dbReference>
<keyword evidence="5" id="KW-0496">Mitochondrion</keyword>
<evidence type="ECO:0000313" key="9">
    <source>
        <dbReference type="Proteomes" id="UP000695023"/>
    </source>
</evidence>
<dbReference type="STRING" id="303518.ENSPNYP00000022480"/>
<proteinExistence type="inferred from homology"/>
<name>A0A3B4GHS3_9CICH</name>
<dbReference type="GO" id="GO:0005743">
    <property type="term" value="C:mitochondrial inner membrane"/>
    <property type="evidence" value="ECO:0007669"/>
    <property type="project" value="UniProtKB-SubCell"/>
</dbReference>
<feature type="compositionally biased region" description="Polar residues" evidence="7">
    <location>
        <begin position="45"/>
        <end position="57"/>
    </location>
</feature>